<dbReference type="STRING" id="29170.A0A368GJZ3"/>
<dbReference type="OrthoDB" id="424543at2759"/>
<dbReference type="EMBL" id="JOJR01000152">
    <property type="protein sequence ID" value="RCN43589.1"/>
    <property type="molecule type" value="Genomic_DNA"/>
</dbReference>
<name>A0A368GJZ3_ANCCA</name>
<organism evidence="1 2">
    <name type="scientific">Ancylostoma caninum</name>
    <name type="common">Dog hookworm</name>
    <dbReference type="NCBI Taxonomy" id="29170"/>
    <lineage>
        <taxon>Eukaryota</taxon>
        <taxon>Metazoa</taxon>
        <taxon>Ecdysozoa</taxon>
        <taxon>Nematoda</taxon>
        <taxon>Chromadorea</taxon>
        <taxon>Rhabditida</taxon>
        <taxon>Rhabditina</taxon>
        <taxon>Rhabditomorpha</taxon>
        <taxon>Strongyloidea</taxon>
        <taxon>Ancylostomatidae</taxon>
        <taxon>Ancylostomatinae</taxon>
        <taxon>Ancylostoma</taxon>
    </lineage>
</organism>
<keyword evidence="2" id="KW-1185">Reference proteome</keyword>
<dbReference type="Proteomes" id="UP000252519">
    <property type="component" value="Unassembled WGS sequence"/>
</dbReference>
<comment type="caution">
    <text evidence="1">The sequence shown here is derived from an EMBL/GenBank/DDBJ whole genome shotgun (WGS) entry which is preliminary data.</text>
</comment>
<sequence>MATKYQESGPKQQWLDTINADLKTAGIHPDQLHNRTLWRQKISKADPAAKPENTKKKKKFYGSSSFDARSYKQGSQLRCRYNKVQLHTYEVWCAPSSKEGPDRMATATY</sequence>
<accession>A0A368GJZ3</accession>
<evidence type="ECO:0000313" key="2">
    <source>
        <dbReference type="Proteomes" id="UP000252519"/>
    </source>
</evidence>
<dbReference type="AlphaFoldDB" id="A0A368GJZ3"/>
<proteinExistence type="predicted"/>
<protein>
    <submittedName>
        <fullName evidence="1">Uncharacterized protein</fullName>
    </submittedName>
</protein>
<evidence type="ECO:0000313" key="1">
    <source>
        <dbReference type="EMBL" id="RCN43589.1"/>
    </source>
</evidence>
<gene>
    <name evidence="1" type="ORF">ANCCAN_10432</name>
</gene>
<reference evidence="1 2" key="1">
    <citation type="submission" date="2014-10" db="EMBL/GenBank/DDBJ databases">
        <title>Draft genome of the hookworm Ancylostoma caninum.</title>
        <authorList>
            <person name="Mitreva M."/>
        </authorList>
    </citation>
    <scope>NUCLEOTIDE SEQUENCE [LARGE SCALE GENOMIC DNA]</scope>
    <source>
        <strain evidence="1 2">Baltimore</strain>
    </source>
</reference>